<keyword evidence="1" id="KW-1133">Transmembrane helix</keyword>
<keyword evidence="1" id="KW-0472">Membrane</keyword>
<dbReference type="Proteomes" id="UP001500200">
    <property type="component" value="Unassembled WGS sequence"/>
</dbReference>
<feature type="transmembrane region" description="Helical" evidence="1">
    <location>
        <begin position="308"/>
        <end position="330"/>
    </location>
</feature>
<proteinExistence type="predicted"/>
<keyword evidence="3" id="KW-1185">Reference proteome</keyword>
<evidence type="ECO:0000256" key="1">
    <source>
        <dbReference type="SAM" id="Phobius"/>
    </source>
</evidence>
<evidence type="ECO:0000313" key="2">
    <source>
        <dbReference type="EMBL" id="GAA5198147.1"/>
    </source>
</evidence>
<feature type="transmembrane region" description="Helical" evidence="1">
    <location>
        <begin position="249"/>
        <end position="270"/>
    </location>
</feature>
<feature type="transmembrane region" description="Helical" evidence="1">
    <location>
        <begin position="282"/>
        <end position="302"/>
    </location>
</feature>
<keyword evidence="1" id="KW-0812">Transmembrane</keyword>
<accession>A0ABP9SP41</accession>
<reference evidence="3" key="1">
    <citation type="journal article" date="2019" name="Int. J. Syst. Evol. Microbiol.">
        <title>The Global Catalogue of Microorganisms (GCM) 10K type strain sequencing project: providing services to taxonomists for standard genome sequencing and annotation.</title>
        <authorList>
            <consortium name="The Broad Institute Genomics Platform"/>
            <consortium name="The Broad Institute Genome Sequencing Center for Infectious Disease"/>
            <person name="Wu L."/>
            <person name="Ma J."/>
        </authorList>
    </citation>
    <scope>NUCLEOTIDE SEQUENCE [LARGE SCALE GENOMIC DNA]</scope>
    <source>
        <strain evidence="3">JCM 18514</strain>
    </source>
</reference>
<feature type="transmembrane region" description="Helical" evidence="1">
    <location>
        <begin position="126"/>
        <end position="146"/>
    </location>
</feature>
<feature type="transmembrane region" description="Helical" evidence="1">
    <location>
        <begin position="210"/>
        <end position="229"/>
    </location>
</feature>
<feature type="transmembrane region" description="Helical" evidence="1">
    <location>
        <begin position="166"/>
        <end position="190"/>
    </location>
</feature>
<comment type="caution">
    <text evidence="2">The sequence shown here is derived from an EMBL/GenBank/DDBJ whole genome shotgun (WGS) entry which is preliminary data.</text>
</comment>
<sequence length="346" mass="36977">MNARSEGRDAPVEYEVRVEGHLDSRWAAWFEGLSLTNERDGTTVIRTRNADQAALHGLLQKLRDLALPLLAVNPAGATQPSRPASNTELPAPNTRIFIPKKDHTMKTTTPTPTTERVRMDPLRKTAMVAGILYLVTFVSSIPALFLISPVLNDPHYITGPGADSTVIFGCFLDLVNAVSAVGTAVALFPVVKRQNEGIALGFVTARMFEAAVIVIGVVSLLAVVTLRQHGGADPALVPVGQAFVAVRDWTFILGPSLVPGVSGLLLGYLMYRSGLVPRVIPLLGLIGGPLLLSSTISTMFGINQGISVWSGLATLPIFVWELSLGVWMAVKGFRPSPITTGQVRTA</sequence>
<gene>
    <name evidence="2" type="ORF">GCM10023346_34640</name>
</gene>
<evidence type="ECO:0008006" key="4">
    <source>
        <dbReference type="Google" id="ProtNLM"/>
    </source>
</evidence>
<dbReference type="Pfam" id="PF14329">
    <property type="entry name" value="DUF4386"/>
    <property type="match status" value="1"/>
</dbReference>
<name>A0ABP9SP41_9MICC</name>
<dbReference type="RefSeq" id="WP_345451063.1">
    <property type="nucleotide sequence ID" value="NZ_BAABKK010000024.1"/>
</dbReference>
<organism evidence="2 3">
    <name type="scientific">Arthrobacter gyeryongensis</name>
    <dbReference type="NCBI Taxonomy" id="1650592"/>
    <lineage>
        <taxon>Bacteria</taxon>
        <taxon>Bacillati</taxon>
        <taxon>Actinomycetota</taxon>
        <taxon>Actinomycetes</taxon>
        <taxon>Micrococcales</taxon>
        <taxon>Micrococcaceae</taxon>
        <taxon>Arthrobacter</taxon>
    </lineage>
</organism>
<dbReference type="EMBL" id="BAABKK010000024">
    <property type="protein sequence ID" value="GAA5198147.1"/>
    <property type="molecule type" value="Genomic_DNA"/>
</dbReference>
<dbReference type="InterPro" id="IPR025495">
    <property type="entry name" value="DUF4386"/>
</dbReference>
<evidence type="ECO:0000313" key="3">
    <source>
        <dbReference type="Proteomes" id="UP001500200"/>
    </source>
</evidence>
<protein>
    <recommendedName>
        <fullName evidence="4">DUF4386 domain-containing protein</fullName>
    </recommendedName>
</protein>